<dbReference type="GO" id="GO:0110023">
    <property type="term" value="P:negative regulation of cardiac muscle myoblast proliferation"/>
    <property type="evidence" value="ECO:0007669"/>
    <property type="project" value="Ensembl"/>
</dbReference>
<proteinExistence type="inferred from homology"/>
<dbReference type="InterPro" id="IPR001839">
    <property type="entry name" value="TGF-b_C"/>
</dbReference>
<dbReference type="GO" id="GO:0110021">
    <property type="term" value="P:cardiac muscle myoblast proliferation"/>
    <property type="evidence" value="ECO:0007669"/>
    <property type="project" value="Ensembl"/>
</dbReference>
<dbReference type="InterPro" id="IPR029034">
    <property type="entry name" value="Cystine-knot_cytokine"/>
</dbReference>
<evidence type="ECO:0000256" key="9">
    <source>
        <dbReference type="ARBA" id="ARBA00023157"/>
    </source>
</evidence>
<dbReference type="RefSeq" id="XP_006807690.1">
    <property type="nucleotide sequence ID" value="XM_006807627.1"/>
</dbReference>
<dbReference type="PANTHER" id="PTHR11848:SF150">
    <property type="entry name" value="GROWTH_DIFFERENTIATION FACTOR 8"/>
    <property type="match status" value="1"/>
</dbReference>
<dbReference type="OrthoDB" id="5948587at2759"/>
<comment type="similarity">
    <text evidence="2 13">Belongs to the TGF-beta family.</text>
</comment>
<evidence type="ECO:0000256" key="7">
    <source>
        <dbReference type="ARBA" id="ARBA00022729"/>
    </source>
</evidence>
<dbReference type="GO" id="GO:0005615">
    <property type="term" value="C:extracellular space"/>
    <property type="evidence" value="ECO:0007669"/>
    <property type="project" value="UniProtKB-UniRule"/>
</dbReference>
<evidence type="ECO:0000259" key="16">
    <source>
        <dbReference type="PROSITE" id="PS51362"/>
    </source>
</evidence>
<evidence type="ECO:0000256" key="5">
    <source>
        <dbReference type="ARBA" id="ARBA00022525"/>
    </source>
</evidence>
<dbReference type="CDD" id="cd19388">
    <property type="entry name" value="TGF_beta_GDF8"/>
    <property type="match status" value="1"/>
</dbReference>
<dbReference type="GO" id="GO:0005125">
    <property type="term" value="F:cytokine activity"/>
    <property type="evidence" value="ECO:0007669"/>
    <property type="project" value="UniProtKB-UniRule"/>
</dbReference>
<dbReference type="InterPro" id="IPR017948">
    <property type="entry name" value="TGFb_CS"/>
</dbReference>
<dbReference type="CTD" id="798441"/>
<keyword evidence="18" id="KW-1185">Reference proteome</keyword>
<evidence type="ECO:0000256" key="13">
    <source>
        <dbReference type="RuleBase" id="RU000354"/>
    </source>
</evidence>
<evidence type="ECO:0000256" key="8">
    <source>
        <dbReference type="ARBA" id="ARBA00023030"/>
    </source>
</evidence>
<dbReference type="Pfam" id="PF00019">
    <property type="entry name" value="TGF_beta"/>
    <property type="match status" value="1"/>
</dbReference>
<evidence type="ECO:0000313" key="17">
    <source>
        <dbReference type="Ensembl" id="ENSNBRP00000024812.1"/>
    </source>
</evidence>
<evidence type="ECO:0000256" key="2">
    <source>
        <dbReference type="ARBA" id="ARBA00006656"/>
    </source>
</evidence>
<dbReference type="Gene3D" id="2.10.90.10">
    <property type="entry name" value="Cystine-knot cytokines"/>
    <property type="match status" value="1"/>
</dbReference>
<dbReference type="Bgee" id="ENSNBRG00000018976">
    <property type="expression patterns" value="Expressed in muscle tissue and 3 other cell types or tissues"/>
</dbReference>
<evidence type="ECO:0000256" key="1">
    <source>
        <dbReference type="ARBA" id="ARBA00004613"/>
    </source>
</evidence>
<dbReference type="AlphaFoldDB" id="A0A3Q4I3M2"/>
<protein>
    <recommendedName>
        <fullName evidence="11 14">Growth/differentiation factor 8</fullName>
        <shortName evidence="14">GDF-8</shortName>
    </recommendedName>
    <alternativeName>
        <fullName evidence="12 14">Myostatin</fullName>
    </alternativeName>
</protein>
<dbReference type="Pfam" id="PF00688">
    <property type="entry name" value="TGFb_propeptide"/>
    <property type="match status" value="1"/>
</dbReference>
<feature type="signal peptide" evidence="15">
    <location>
        <begin position="1"/>
        <end position="22"/>
    </location>
</feature>
<dbReference type="FunFam" id="2.10.90.10:FF:000006">
    <property type="entry name" value="growth/differentiation factor 8"/>
    <property type="match status" value="1"/>
</dbReference>
<keyword evidence="7 14" id="KW-0732">Signal</keyword>
<dbReference type="GO" id="GO:0031100">
    <property type="term" value="P:animal organ regeneration"/>
    <property type="evidence" value="ECO:0007669"/>
    <property type="project" value="Ensembl"/>
</dbReference>
<keyword evidence="4 14" id="KW-0202">Cytokine</keyword>
<dbReference type="GO" id="GO:0007179">
    <property type="term" value="P:transforming growth factor beta receptor signaling pathway"/>
    <property type="evidence" value="ECO:0007669"/>
    <property type="project" value="Ensembl"/>
</dbReference>
<evidence type="ECO:0000256" key="4">
    <source>
        <dbReference type="ARBA" id="ARBA00022514"/>
    </source>
</evidence>
<dbReference type="GO" id="GO:0007519">
    <property type="term" value="P:skeletal muscle tissue development"/>
    <property type="evidence" value="ECO:0007669"/>
    <property type="project" value="Ensembl"/>
</dbReference>
<keyword evidence="9 14" id="KW-1015">Disulfide bond</keyword>
<feature type="domain" description="TGF-beta family profile" evidence="16">
    <location>
        <begin position="264"/>
        <end position="376"/>
    </location>
</feature>
<dbReference type="STRING" id="32507.ENSNBRP00000024812"/>
<comment type="function">
    <text evidence="10 14">Acts specifically as a negative regulator of skeletal muscle growth.</text>
</comment>
<evidence type="ECO:0000256" key="15">
    <source>
        <dbReference type="SAM" id="SignalP"/>
    </source>
</evidence>
<feature type="chain" id="PRO_5018614459" description="Growth/differentiation factor 8" evidence="15">
    <location>
        <begin position="23"/>
        <end position="376"/>
    </location>
</feature>
<dbReference type="PANTHER" id="PTHR11848">
    <property type="entry name" value="TGF-BETA FAMILY"/>
    <property type="match status" value="1"/>
</dbReference>
<dbReference type="FunFam" id="2.60.120.970:FF:000003">
    <property type="entry name" value="Growth differentiation factor 11"/>
    <property type="match status" value="1"/>
</dbReference>
<dbReference type="Gene3D" id="2.60.120.970">
    <property type="match status" value="1"/>
</dbReference>
<evidence type="ECO:0000256" key="14">
    <source>
        <dbReference type="RuleBase" id="RU369049"/>
    </source>
</evidence>
<organism evidence="17 18">
    <name type="scientific">Neolamprologus brichardi</name>
    <name type="common">Fairy cichlid</name>
    <name type="synonym">Lamprologus brichardi</name>
    <dbReference type="NCBI Taxonomy" id="32507"/>
    <lineage>
        <taxon>Eukaryota</taxon>
        <taxon>Metazoa</taxon>
        <taxon>Chordata</taxon>
        <taxon>Craniata</taxon>
        <taxon>Vertebrata</taxon>
        <taxon>Euteleostomi</taxon>
        <taxon>Actinopterygii</taxon>
        <taxon>Neopterygii</taxon>
        <taxon>Teleostei</taxon>
        <taxon>Neoteleostei</taxon>
        <taxon>Acanthomorphata</taxon>
        <taxon>Ovalentaria</taxon>
        <taxon>Cichlomorphae</taxon>
        <taxon>Cichliformes</taxon>
        <taxon>Cichlidae</taxon>
        <taxon>African cichlids</taxon>
        <taxon>Pseudocrenilabrinae</taxon>
        <taxon>Lamprologini</taxon>
        <taxon>Neolamprologus</taxon>
    </lineage>
</organism>
<reference evidence="17" key="1">
    <citation type="submission" date="2025-08" db="UniProtKB">
        <authorList>
            <consortium name="Ensembl"/>
        </authorList>
    </citation>
    <scope>IDENTIFICATION</scope>
</reference>
<dbReference type="GeneID" id="102781326"/>
<dbReference type="SMART" id="SM00204">
    <property type="entry name" value="TGFB"/>
    <property type="match status" value="1"/>
</dbReference>
<dbReference type="GO" id="GO:0008083">
    <property type="term" value="F:growth factor activity"/>
    <property type="evidence" value="ECO:0007669"/>
    <property type="project" value="UniProtKB-UniRule"/>
</dbReference>
<evidence type="ECO:0000256" key="10">
    <source>
        <dbReference type="ARBA" id="ARBA00023756"/>
    </source>
</evidence>
<evidence type="ECO:0000256" key="3">
    <source>
        <dbReference type="ARBA" id="ARBA00011748"/>
    </source>
</evidence>
<dbReference type="GO" id="GO:0006955">
    <property type="term" value="P:immune response"/>
    <property type="evidence" value="ECO:0007669"/>
    <property type="project" value="Ensembl"/>
</dbReference>
<keyword evidence="6 14" id="KW-0165">Cleavage on pair of basic residues</keyword>
<dbReference type="GO" id="GO:0014738">
    <property type="term" value="P:regulation of muscle hyperplasia"/>
    <property type="evidence" value="ECO:0007669"/>
    <property type="project" value="Ensembl"/>
</dbReference>
<comment type="subunit">
    <text evidence="3 14">Homodimer; disulfide-linked.</text>
</comment>
<dbReference type="Proteomes" id="UP000261580">
    <property type="component" value="Unassembled WGS sequence"/>
</dbReference>
<dbReference type="GeneTree" id="ENSGT00940000165813"/>
<comment type="subcellular location">
    <subcellularLocation>
        <location evidence="1 14">Secreted</location>
    </subcellularLocation>
</comment>
<sequence>MHLSQIVLYLNLLIALGPVVLSDQEAHQQPSVSTPVDTDQCATCEVRQHIKTMRLNAIKSQILSKLRMKEAPNISREIVKQLLPKAPPLQQLLDQYDVLGDDNREEVLEDDDEHATTETIVMVATEPDSAVQVDGQPKCCFFSITQKFQASRVVRAQLWVHLRPSEEVTTVFLQISRLMPVTDGNRHIRIRSLKIDVNAGASSWQSIDVKQVLTVWLRQPETNWGIEINAFDSRGNDLAVTSAEPGEEGLQPFMEVKISEGPRRARRDSGLDCDENSPESRCCRYPLTVDFEDFGWDWIIAPKRYKANYCSGECEYMHLQKYPHTHLVNKANPRGTAGPCCTPTKMSPINMLYFNRKEQIIYGKIPDMVVDRCGCS</sequence>
<dbReference type="OMA" id="TEQCASC"/>
<name>A0A3Q4I3M2_NEOBR</name>
<dbReference type="PROSITE" id="PS51362">
    <property type="entry name" value="TGF_BETA_2"/>
    <property type="match status" value="1"/>
</dbReference>
<keyword evidence="8 13" id="KW-0339">Growth factor</keyword>
<dbReference type="InterPro" id="IPR001111">
    <property type="entry name" value="TGF-b_propeptide"/>
</dbReference>
<dbReference type="SUPFAM" id="SSF57501">
    <property type="entry name" value="Cystine-knot cytokines"/>
    <property type="match status" value="1"/>
</dbReference>
<dbReference type="GO" id="GO:0003222">
    <property type="term" value="P:ventricular trabecula myocardium morphogenesis"/>
    <property type="evidence" value="ECO:0007669"/>
    <property type="project" value="Ensembl"/>
</dbReference>
<dbReference type="PROSITE" id="PS00250">
    <property type="entry name" value="TGF_BETA_1"/>
    <property type="match status" value="1"/>
</dbReference>
<keyword evidence="5 14" id="KW-0964">Secreted</keyword>
<evidence type="ECO:0000256" key="11">
    <source>
        <dbReference type="ARBA" id="ARBA00023852"/>
    </source>
</evidence>
<evidence type="ECO:0000256" key="12">
    <source>
        <dbReference type="ARBA" id="ARBA00031866"/>
    </source>
</evidence>
<dbReference type="GO" id="GO:0048642">
    <property type="term" value="P:negative regulation of skeletal muscle tissue development"/>
    <property type="evidence" value="ECO:0007669"/>
    <property type="project" value="Ensembl"/>
</dbReference>
<evidence type="ECO:0000256" key="6">
    <source>
        <dbReference type="ARBA" id="ARBA00022685"/>
    </source>
</evidence>
<evidence type="ECO:0000313" key="18">
    <source>
        <dbReference type="Proteomes" id="UP000261580"/>
    </source>
</evidence>
<dbReference type="GO" id="GO:0045967">
    <property type="term" value="P:negative regulation of growth rate"/>
    <property type="evidence" value="ECO:0007669"/>
    <property type="project" value="Ensembl"/>
</dbReference>
<reference evidence="17" key="2">
    <citation type="submission" date="2025-09" db="UniProtKB">
        <authorList>
            <consortium name="Ensembl"/>
        </authorList>
    </citation>
    <scope>IDENTIFICATION</scope>
</reference>
<dbReference type="InterPro" id="IPR015615">
    <property type="entry name" value="TGF-beta-rel"/>
</dbReference>
<accession>A0A3Q4I3M2</accession>
<dbReference type="Ensembl" id="ENSNBRT00000025463.1">
    <property type="protein sequence ID" value="ENSNBRP00000024812.1"/>
    <property type="gene ID" value="ENSNBRG00000018976.1"/>
</dbReference>